<dbReference type="AlphaFoldDB" id="A0A0E9X1C4"/>
<keyword evidence="1" id="KW-0812">Transmembrane</keyword>
<keyword evidence="1" id="KW-1133">Transmembrane helix</keyword>
<reference evidence="2" key="2">
    <citation type="journal article" date="2015" name="Fish Shellfish Immunol.">
        <title>Early steps in the European eel (Anguilla anguilla)-Vibrio vulnificus interaction in the gills: Role of the RtxA13 toxin.</title>
        <authorList>
            <person name="Callol A."/>
            <person name="Pajuelo D."/>
            <person name="Ebbesson L."/>
            <person name="Teles M."/>
            <person name="MacKenzie S."/>
            <person name="Amaro C."/>
        </authorList>
    </citation>
    <scope>NUCLEOTIDE SEQUENCE</scope>
</reference>
<feature type="transmembrane region" description="Helical" evidence="1">
    <location>
        <begin position="34"/>
        <end position="58"/>
    </location>
</feature>
<keyword evidence="1" id="KW-0472">Membrane</keyword>
<protein>
    <submittedName>
        <fullName evidence="2">Uncharacterized protein</fullName>
    </submittedName>
</protein>
<name>A0A0E9X1C4_ANGAN</name>
<sequence length="60" mass="6337">MEAISFSLFVLLGILIFTSLDVKRESTGTSLGIIFFLLPLYQGLGGAGADTMVVLTLVSV</sequence>
<reference evidence="2" key="1">
    <citation type="submission" date="2014-11" db="EMBL/GenBank/DDBJ databases">
        <authorList>
            <person name="Amaro Gonzalez C."/>
        </authorList>
    </citation>
    <scope>NUCLEOTIDE SEQUENCE</scope>
</reference>
<dbReference type="EMBL" id="GBXM01012346">
    <property type="protein sequence ID" value="JAH96231.1"/>
    <property type="molecule type" value="Transcribed_RNA"/>
</dbReference>
<organism evidence="2">
    <name type="scientific">Anguilla anguilla</name>
    <name type="common">European freshwater eel</name>
    <name type="synonym">Muraena anguilla</name>
    <dbReference type="NCBI Taxonomy" id="7936"/>
    <lineage>
        <taxon>Eukaryota</taxon>
        <taxon>Metazoa</taxon>
        <taxon>Chordata</taxon>
        <taxon>Craniata</taxon>
        <taxon>Vertebrata</taxon>
        <taxon>Euteleostomi</taxon>
        <taxon>Actinopterygii</taxon>
        <taxon>Neopterygii</taxon>
        <taxon>Teleostei</taxon>
        <taxon>Anguilliformes</taxon>
        <taxon>Anguillidae</taxon>
        <taxon>Anguilla</taxon>
    </lineage>
</organism>
<feature type="transmembrane region" description="Helical" evidence="1">
    <location>
        <begin position="6"/>
        <end position="22"/>
    </location>
</feature>
<proteinExistence type="predicted"/>
<evidence type="ECO:0000256" key="1">
    <source>
        <dbReference type="SAM" id="Phobius"/>
    </source>
</evidence>
<accession>A0A0E9X1C4</accession>
<evidence type="ECO:0000313" key="2">
    <source>
        <dbReference type="EMBL" id="JAH96231.1"/>
    </source>
</evidence>